<name>A0A438IA69_VITVI</name>
<comment type="caution">
    <text evidence="2">The sequence shown here is derived from an EMBL/GenBank/DDBJ whole genome shotgun (WGS) entry which is preliminary data.</text>
</comment>
<dbReference type="AlphaFoldDB" id="A0A438IA69"/>
<evidence type="ECO:0000256" key="1">
    <source>
        <dbReference type="SAM" id="MobiDB-lite"/>
    </source>
</evidence>
<evidence type="ECO:0000313" key="3">
    <source>
        <dbReference type="Proteomes" id="UP000288805"/>
    </source>
</evidence>
<dbReference type="PANTHER" id="PTHR37173">
    <property type="entry name" value="HYDROXYPROLINE-RICH GLYCOPROTEIN FAMILY PROTEIN"/>
    <property type="match status" value="1"/>
</dbReference>
<accession>A0A438IA69</accession>
<proteinExistence type="predicted"/>
<dbReference type="EMBL" id="QGNW01000128">
    <property type="protein sequence ID" value="RVW93615.1"/>
    <property type="molecule type" value="Genomic_DNA"/>
</dbReference>
<feature type="compositionally biased region" description="Pro residues" evidence="1">
    <location>
        <begin position="1"/>
        <end position="12"/>
    </location>
</feature>
<sequence length="164" mass="19044">MKSLPRPLPIPVTDPNLPKKKEDDEEEEAMAPHEVSLMDKQHYPTPNLGNFEQSKDEGSVENLLPQDLLQRHIKRAKKVRARLREQRLKRIARYKTRLALLLPPPVERFRNDTGGSTHIWWVMKLLWSYWIGTPTRGKDRQNDGESCCLFSCKDQSIVIGFDKG</sequence>
<organism evidence="2 3">
    <name type="scientific">Vitis vinifera</name>
    <name type="common">Grape</name>
    <dbReference type="NCBI Taxonomy" id="29760"/>
    <lineage>
        <taxon>Eukaryota</taxon>
        <taxon>Viridiplantae</taxon>
        <taxon>Streptophyta</taxon>
        <taxon>Embryophyta</taxon>
        <taxon>Tracheophyta</taxon>
        <taxon>Spermatophyta</taxon>
        <taxon>Magnoliopsida</taxon>
        <taxon>eudicotyledons</taxon>
        <taxon>Gunneridae</taxon>
        <taxon>Pentapetalae</taxon>
        <taxon>rosids</taxon>
        <taxon>Vitales</taxon>
        <taxon>Vitaceae</taxon>
        <taxon>Viteae</taxon>
        <taxon>Vitis</taxon>
    </lineage>
</organism>
<dbReference type="Proteomes" id="UP000288805">
    <property type="component" value="Unassembled WGS sequence"/>
</dbReference>
<evidence type="ECO:0000313" key="2">
    <source>
        <dbReference type="EMBL" id="RVW93615.1"/>
    </source>
</evidence>
<reference evidence="2 3" key="1">
    <citation type="journal article" date="2018" name="PLoS Genet.">
        <title>Population sequencing reveals clonal diversity and ancestral inbreeding in the grapevine cultivar Chardonnay.</title>
        <authorList>
            <person name="Roach M.J."/>
            <person name="Johnson D.L."/>
            <person name="Bohlmann J."/>
            <person name="van Vuuren H.J."/>
            <person name="Jones S.J."/>
            <person name="Pretorius I.S."/>
            <person name="Schmidt S.A."/>
            <person name="Borneman A.R."/>
        </authorList>
    </citation>
    <scope>NUCLEOTIDE SEQUENCE [LARGE SCALE GENOMIC DNA]</scope>
    <source>
        <strain evidence="3">cv. Chardonnay</strain>
        <tissue evidence="2">Leaf</tissue>
    </source>
</reference>
<gene>
    <name evidence="2" type="ORF">CK203_028866</name>
</gene>
<protein>
    <submittedName>
        <fullName evidence="2">Uncharacterized protein</fullName>
    </submittedName>
</protein>
<dbReference type="PANTHER" id="PTHR37173:SF1">
    <property type="entry name" value="PROLINE-RICH FAMILY PROTEIN"/>
    <property type="match status" value="1"/>
</dbReference>
<feature type="region of interest" description="Disordered" evidence="1">
    <location>
        <begin position="1"/>
        <end position="59"/>
    </location>
</feature>